<gene>
    <name evidence="8" type="ORF">EHS25_006141</name>
</gene>
<feature type="transmembrane region" description="Helical" evidence="6">
    <location>
        <begin position="79"/>
        <end position="100"/>
    </location>
</feature>
<evidence type="ECO:0000256" key="2">
    <source>
        <dbReference type="ARBA" id="ARBA00022692"/>
    </source>
</evidence>
<dbReference type="Pfam" id="PF03151">
    <property type="entry name" value="TPT"/>
    <property type="match status" value="1"/>
</dbReference>
<dbReference type="SUPFAM" id="SSF103481">
    <property type="entry name" value="Multidrug resistance efflux transporter EmrE"/>
    <property type="match status" value="1"/>
</dbReference>
<dbReference type="EMBL" id="RSCD01000028">
    <property type="protein sequence ID" value="RSH82208.1"/>
    <property type="molecule type" value="Genomic_DNA"/>
</dbReference>
<comment type="subcellular location">
    <subcellularLocation>
        <location evidence="1">Membrane</location>
        <topology evidence="1">Multi-pass membrane protein</topology>
    </subcellularLocation>
</comment>
<evidence type="ECO:0000313" key="8">
    <source>
        <dbReference type="EMBL" id="RSH82208.1"/>
    </source>
</evidence>
<keyword evidence="3 6" id="KW-1133">Transmembrane helix</keyword>
<name>A0A427XTR5_9TREE</name>
<reference evidence="8 9" key="1">
    <citation type="submission" date="2018-11" db="EMBL/GenBank/DDBJ databases">
        <title>Genome sequence of Saitozyma podzolica DSM 27192.</title>
        <authorList>
            <person name="Aliyu H."/>
            <person name="Gorte O."/>
            <person name="Ochsenreither K."/>
        </authorList>
    </citation>
    <scope>NUCLEOTIDE SEQUENCE [LARGE SCALE GENOMIC DNA]</scope>
    <source>
        <strain evidence="8 9">DSM 27192</strain>
    </source>
</reference>
<dbReference type="PANTHER" id="PTHR11132">
    <property type="entry name" value="SOLUTE CARRIER FAMILY 35"/>
    <property type="match status" value="1"/>
</dbReference>
<evidence type="ECO:0000256" key="4">
    <source>
        <dbReference type="ARBA" id="ARBA00023136"/>
    </source>
</evidence>
<keyword evidence="2 6" id="KW-0812">Transmembrane</keyword>
<feature type="transmembrane region" description="Helical" evidence="6">
    <location>
        <begin position="234"/>
        <end position="256"/>
    </location>
</feature>
<evidence type="ECO:0000256" key="1">
    <source>
        <dbReference type="ARBA" id="ARBA00004141"/>
    </source>
</evidence>
<feature type="region of interest" description="Disordered" evidence="5">
    <location>
        <begin position="314"/>
        <end position="338"/>
    </location>
</feature>
<comment type="caution">
    <text evidence="8">The sequence shown here is derived from an EMBL/GenBank/DDBJ whole genome shotgun (WGS) entry which is preliminary data.</text>
</comment>
<feature type="transmembrane region" description="Helical" evidence="6">
    <location>
        <begin position="161"/>
        <end position="181"/>
    </location>
</feature>
<evidence type="ECO:0000256" key="5">
    <source>
        <dbReference type="SAM" id="MobiDB-lite"/>
    </source>
</evidence>
<evidence type="ECO:0000256" key="6">
    <source>
        <dbReference type="SAM" id="Phobius"/>
    </source>
</evidence>
<dbReference type="Proteomes" id="UP000279259">
    <property type="component" value="Unassembled WGS sequence"/>
</dbReference>
<feature type="transmembrane region" description="Helical" evidence="6">
    <location>
        <begin position="12"/>
        <end position="31"/>
    </location>
</feature>
<evidence type="ECO:0000256" key="3">
    <source>
        <dbReference type="ARBA" id="ARBA00022989"/>
    </source>
</evidence>
<keyword evidence="4 6" id="KW-0472">Membrane</keyword>
<evidence type="ECO:0000313" key="9">
    <source>
        <dbReference type="Proteomes" id="UP000279259"/>
    </source>
</evidence>
<feature type="transmembrane region" description="Helical" evidence="6">
    <location>
        <begin position="193"/>
        <end position="214"/>
    </location>
</feature>
<dbReference type="OrthoDB" id="5547497at2759"/>
<sequence>MVSQAEASPSQSQVFGVVSFYIVAAIVMVTVNKALLLSSPVPVFFLFCQLFVAVALLIASHFGRLISLPRWEWDIIPKLWPMIAANVLGLVFNNLCLQYVDASFYQIARGLVLPITVAIAVTTRQGAPSHRAIACCGLITAGFGIGLLLDRNSTGNGTSSFFIGVLFGILSSFTTAIHSIIIKRSLPQVNDSAVHLAWYTNVLSSFAIIPIIVLTGEVPAVLEMFFDPSQLRTFFYGSLVTGVFGFLICVAGFLSIKVTSPVTHMVSSAARGVIQTMLSVWAFGDVISRSRAASIVIITTGSIAYVWVKHSEQQKTDSPLAGREEPEDQVPLVAKEEV</sequence>
<feature type="domain" description="Sugar phosphate transporter" evidence="7">
    <location>
        <begin position="21"/>
        <end position="305"/>
    </location>
</feature>
<feature type="transmembrane region" description="Helical" evidence="6">
    <location>
        <begin position="43"/>
        <end position="67"/>
    </location>
</feature>
<dbReference type="InterPro" id="IPR050186">
    <property type="entry name" value="TPT_transporter"/>
</dbReference>
<keyword evidence="9" id="KW-1185">Reference proteome</keyword>
<feature type="transmembrane region" description="Helical" evidence="6">
    <location>
        <begin position="132"/>
        <end position="149"/>
    </location>
</feature>
<dbReference type="GO" id="GO:0016020">
    <property type="term" value="C:membrane"/>
    <property type="evidence" value="ECO:0007669"/>
    <property type="project" value="UniProtKB-SubCell"/>
</dbReference>
<dbReference type="AlphaFoldDB" id="A0A427XTR5"/>
<dbReference type="InterPro" id="IPR004853">
    <property type="entry name" value="Sugar_P_trans_dom"/>
</dbReference>
<evidence type="ECO:0000259" key="7">
    <source>
        <dbReference type="Pfam" id="PF03151"/>
    </source>
</evidence>
<feature type="transmembrane region" description="Helical" evidence="6">
    <location>
        <begin position="106"/>
        <end position="123"/>
    </location>
</feature>
<accession>A0A427XTR5</accession>
<organism evidence="8 9">
    <name type="scientific">Saitozyma podzolica</name>
    <dbReference type="NCBI Taxonomy" id="1890683"/>
    <lineage>
        <taxon>Eukaryota</taxon>
        <taxon>Fungi</taxon>
        <taxon>Dikarya</taxon>
        <taxon>Basidiomycota</taxon>
        <taxon>Agaricomycotina</taxon>
        <taxon>Tremellomycetes</taxon>
        <taxon>Tremellales</taxon>
        <taxon>Trimorphomycetaceae</taxon>
        <taxon>Saitozyma</taxon>
    </lineage>
</organism>
<proteinExistence type="predicted"/>
<dbReference type="InterPro" id="IPR037185">
    <property type="entry name" value="EmrE-like"/>
</dbReference>
<protein>
    <recommendedName>
        <fullName evidence="7">Sugar phosphate transporter domain-containing protein</fullName>
    </recommendedName>
</protein>